<dbReference type="InterPro" id="IPR056884">
    <property type="entry name" value="NPHP3-like_N"/>
</dbReference>
<dbReference type="PROSITE" id="PS51165">
    <property type="entry name" value="THUMP"/>
    <property type="match status" value="1"/>
</dbReference>
<dbReference type="Gene3D" id="3.30.2300.10">
    <property type="entry name" value="THUMP superfamily"/>
    <property type="match status" value="1"/>
</dbReference>
<feature type="compositionally biased region" description="Polar residues" evidence="3">
    <location>
        <begin position="33"/>
        <end position="50"/>
    </location>
</feature>
<feature type="domain" description="THUMP" evidence="5">
    <location>
        <begin position="1271"/>
        <end position="1376"/>
    </location>
</feature>
<dbReference type="PROSITE" id="PS50837">
    <property type="entry name" value="NACHT"/>
    <property type="match status" value="1"/>
</dbReference>
<dbReference type="CDD" id="cd11717">
    <property type="entry name" value="THUMP_THUMPD1_like"/>
    <property type="match status" value="1"/>
</dbReference>
<dbReference type="Proteomes" id="UP000054383">
    <property type="component" value="Unassembled WGS sequence"/>
</dbReference>
<dbReference type="GO" id="GO:0003723">
    <property type="term" value="F:RNA binding"/>
    <property type="evidence" value="ECO:0007669"/>
    <property type="project" value="UniProtKB-UniRule"/>
</dbReference>
<dbReference type="InterPro" id="IPR027417">
    <property type="entry name" value="P-loop_NTPase"/>
</dbReference>
<dbReference type="Pfam" id="PF24883">
    <property type="entry name" value="NPHP3_N"/>
    <property type="match status" value="1"/>
</dbReference>
<dbReference type="InterPro" id="IPR007111">
    <property type="entry name" value="NACHT_NTPase"/>
</dbReference>
<dbReference type="OMA" id="FTYASCY"/>
<dbReference type="EMBL" id="CVMT01000002">
    <property type="protein sequence ID" value="CRG85930.1"/>
    <property type="molecule type" value="Genomic_DNA"/>
</dbReference>
<evidence type="ECO:0000256" key="1">
    <source>
        <dbReference type="ARBA" id="ARBA00022737"/>
    </source>
</evidence>
<gene>
    <name evidence="6" type="ORF">PISL3812_02933</name>
</gene>
<dbReference type="GO" id="GO:0006400">
    <property type="term" value="P:tRNA modification"/>
    <property type="evidence" value="ECO:0007669"/>
    <property type="project" value="InterPro"/>
</dbReference>
<dbReference type="SUPFAM" id="SSF143437">
    <property type="entry name" value="THUMP domain-like"/>
    <property type="match status" value="1"/>
</dbReference>
<dbReference type="OrthoDB" id="62952at2759"/>
<dbReference type="InterPro" id="IPR002110">
    <property type="entry name" value="Ankyrin_rpt"/>
</dbReference>
<evidence type="ECO:0000313" key="6">
    <source>
        <dbReference type="EMBL" id="CRG85930.1"/>
    </source>
</evidence>
<dbReference type="Gene3D" id="3.40.50.300">
    <property type="entry name" value="P-loop containing nucleotide triphosphate hydrolases"/>
    <property type="match status" value="1"/>
</dbReference>
<feature type="domain" description="NACHT" evidence="4">
    <location>
        <begin position="367"/>
        <end position="515"/>
    </location>
</feature>
<keyword evidence="1" id="KW-0677">Repeat</keyword>
<dbReference type="Pfam" id="PF02926">
    <property type="entry name" value="THUMP"/>
    <property type="match status" value="1"/>
</dbReference>
<evidence type="ECO:0000259" key="4">
    <source>
        <dbReference type="PROSITE" id="PS50837"/>
    </source>
</evidence>
<dbReference type="SUPFAM" id="SSF52540">
    <property type="entry name" value="P-loop containing nucleoside triphosphate hydrolases"/>
    <property type="match status" value="1"/>
</dbReference>
<dbReference type="PANTHER" id="PTHR10039">
    <property type="entry name" value="AMELOGENIN"/>
    <property type="match status" value="1"/>
</dbReference>
<dbReference type="InterPro" id="IPR040183">
    <property type="entry name" value="THUMPD1-like"/>
</dbReference>
<name>A0A0U1LTK8_TALIS</name>
<protein>
    <submittedName>
        <fullName evidence="6">Cytoplasmic dynein 2 heavy chain 1</fullName>
    </submittedName>
</protein>
<proteinExistence type="predicted"/>
<dbReference type="InterPro" id="IPR054471">
    <property type="entry name" value="GPIID_WHD"/>
</dbReference>
<evidence type="ECO:0000256" key="2">
    <source>
        <dbReference type="PROSITE-ProRule" id="PRU00529"/>
    </source>
</evidence>
<dbReference type="FunFam" id="3.30.2300.10:FF:000001">
    <property type="entry name" value="THUMP domain-containing protein 1"/>
    <property type="match status" value="1"/>
</dbReference>
<evidence type="ECO:0000256" key="3">
    <source>
        <dbReference type="SAM" id="MobiDB-lite"/>
    </source>
</evidence>
<accession>A0A0U1LTK8</accession>
<dbReference type="PANTHER" id="PTHR10039:SF10">
    <property type="entry name" value="NACHT DOMAIN-CONTAINING PROTEIN"/>
    <property type="match status" value="1"/>
</dbReference>
<dbReference type="Pfam" id="PF12796">
    <property type="entry name" value="Ank_2"/>
    <property type="match status" value="1"/>
</dbReference>
<dbReference type="InterPro" id="IPR036770">
    <property type="entry name" value="Ankyrin_rpt-contain_sf"/>
</dbReference>
<evidence type="ECO:0000313" key="7">
    <source>
        <dbReference type="Proteomes" id="UP000054383"/>
    </source>
</evidence>
<organism evidence="6 7">
    <name type="scientific">Talaromyces islandicus</name>
    <name type="common">Penicillium islandicum</name>
    <dbReference type="NCBI Taxonomy" id="28573"/>
    <lineage>
        <taxon>Eukaryota</taxon>
        <taxon>Fungi</taxon>
        <taxon>Dikarya</taxon>
        <taxon>Ascomycota</taxon>
        <taxon>Pezizomycotina</taxon>
        <taxon>Eurotiomycetes</taxon>
        <taxon>Eurotiomycetidae</taxon>
        <taxon>Eurotiales</taxon>
        <taxon>Trichocomaceae</taxon>
        <taxon>Talaromyces</taxon>
        <taxon>Talaromyces sect. Islandici</taxon>
    </lineage>
</organism>
<feature type="region of interest" description="Disordered" evidence="3">
    <location>
        <begin position="1"/>
        <end position="81"/>
    </location>
</feature>
<feature type="compositionally biased region" description="Basic and acidic residues" evidence="3">
    <location>
        <begin position="1"/>
        <end position="12"/>
    </location>
</feature>
<dbReference type="Gene3D" id="1.25.40.20">
    <property type="entry name" value="Ankyrin repeat-containing domain"/>
    <property type="match status" value="1"/>
</dbReference>
<keyword evidence="2" id="KW-0694">RNA-binding</keyword>
<evidence type="ECO:0000259" key="5">
    <source>
        <dbReference type="PROSITE" id="PS51165"/>
    </source>
</evidence>
<dbReference type="Pfam" id="PF22939">
    <property type="entry name" value="WHD_GPIID"/>
    <property type="match status" value="1"/>
</dbReference>
<dbReference type="InterPro" id="IPR004114">
    <property type="entry name" value="THUMP_dom"/>
</dbReference>
<dbReference type="SUPFAM" id="SSF48403">
    <property type="entry name" value="Ankyrin repeat"/>
    <property type="match status" value="1"/>
</dbReference>
<keyword evidence="7" id="KW-1185">Reference proteome</keyword>
<reference evidence="6 7" key="1">
    <citation type="submission" date="2015-04" db="EMBL/GenBank/DDBJ databases">
        <authorList>
            <person name="Syromyatnikov M.Y."/>
            <person name="Popov V.N."/>
        </authorList>
    </citation>
    <scope>NUCLEOTIDE SEQUENCE [LARGE SCALE GENOMIC DNA]</scope>
    <source>
        <strain evidence="6">WF-38-12</strain>
    </source>
</reference>
<feature type="compositionally biased region" description="Basic residues" evidence="3">
    <location>
        <begin position="13"/>
        <end position="23"/>
    </location>
</feature>
<sequence length="1407" mass="158813">MPSSTPEHEGFRHKLRQRFHRFRRQSEGRLKDTNISPPSISQYEESTSDSLPVRQASDVSRESTKPSNNGIGGKTKQDAAHSNGFEHKSTFNGLMPLADTDCGVASSNLWNAAYREAVESLGESIDIAILKGDNVAQLFHQLEEIDKDATQESTFLRGVKYLRSIQVPLEKFKLALDLASPLANIEPTATTVFGVVRSVTVIAISLASADLDFANQIGAMLEQISYIDDCDTLGQKSDKEDIHKALVLVYQKILEFYQVAFEILTKKGAKLMMTMILENNRLPNIVNEFLKLSENLRILVQKATWEIVEDIKAMLYDREIARWLGSDKMSRQNQYHAFLQDLRADSACQFLLTNANFINWYKAPGSQQLVILGDMGCGKTVAMTYLVDELSQRNVHQLPQPKICYYYCRNDETGQAINIFSALILSLLEQFPGLKKSFFEWYKQAQVSGMFDPAKNVKKLEEALQNILEAVDRTVFVIIDGLDECDRASRNNLLRFLKILMQKTPGLKVILSSRPQEEILKQLDKTAMIDLASDSQRDHIIVEKTVEKKLSHLSANVKELVIEKLSHLAKGSAIWAKMVIELIEVRGIMAFNPMQHFLEKMPLPGQLSELYTTLISRSCSNDPENQELARAALKLLATSHRPLSISELSWAVTLSIAEHITTVPALADLVDHQRVMSFIHPLIAHVNFNDLKRRQVRLVHQSVKEFVLEEWASIQLDLQGLSLTDNGRTISDQSAGSLEAFALNLCTRYLLLEDIGNEHLFSEEQVAIAELPQGFEFFADSTESVVYDRYCSWEAWEEDMIRYDPTERGFGEFFVYASCYWLEHFGAVTVQPFPNLESIENVCGAGSTRLLNWIEQNCRPDCAINPRFPFDGSLHDPLSITSLYGSESMLRYMLENSKFNKEKYSKNPAMGAADQILQWGDVSRLRILLLDPKIGHQLQNIEFFRLIIKNWVHPLPNRHQWDVVFDLVNDVSDKLVREKWGNELLCVAAGVGCMPIVQRLMANAQNQAQIRNELLREIPNNRYHSKFDNPPHQSIGEAVLGNHVDVVKFLLEETGIEAHLQYRNTRGENVFHLASRLCDPEMFHLLVPRFPQGVHQMDDQGDTALMRIIKNTSASKNRYESAKILLSQSDTDWGSYSSDEQQDPLRVAVKGADKYRKAKGPTIEAGDSGVFISCDIGRESKCIAEVMDIFTEYYQKSQEEAGLTNAPGSDDDAADDDIEAQIKREIEGLKPGAPTSRPFQAIKLDTACLSFIRVDKSIDPVKLVHDICTEANANPEQKKGRWLKRMTPSTQIKKVLSLDLDELSRDVLRPHFHSGGGPKKFAIRPSIRNNGNLNRDTIIKTVAAAVGPEHKVDLQNYDHMILVDVIQNIIGMSVVGSDYDKLKRFNLAEIYSPVSTSDAQTKPESES</sequence>
<dbReference type="SMART" id="SM00981">
    <property type="entry name" value="THUMP"/>
    <property type="match status" value="1"/>
</dbReference>